<dbReference type="EnsemblMetazoa" id="ASIC002870-RA">
    <property type="protein sequence ID" value="ASIC002870-PA"/>
    <property type="gene ID" value="ASIC002870"/>
</dbReference>
<dbReference type="AlphaFoldDB" id="A0A084VD72"/>
<name>A0A084VD72_ANOSI</name>
<keyword evidence="1" id="KW-0732">Signal</keyword>
<dbReference type="VEuPathDB" id="VectorBase:ASIC002870"/>
<dbReference type="EMBL" id="ATLV01011185">
    <property type="status" value="NOT_ANNOTATED_CDS"/>
    <property type="molecule type" value="Genomic_DNA"/>
</dbReference>
<evidence type="ECO:0000313" key="3">
    <source>
        <dbReference type="EnsemblMetazoa" id="ASIC002870-PA"/>
    </source>
</evidence>
<dbReference type="Proteomes" id="UP000030765">
    <property type="component" value="Unassembled WGS sequence"/>
</dbReference>
<sequence>MVLFLRGPSFLLGCLLIVILAVLISPTLGQTPPTTCTPATRKARSSSRLTDFGGFLQESLPAVYKNLARRSIPSYEGVIAASGHGIQHQQTREALPIETLKVKMTELLGRVLKRSQ</sequence>
<organism evidence="2">
    <name type="scientific">Anopheles sinensis</name>
    <name type="common">Mosquito</name>
    <dbReference type="NCBI Taxonomy" id="74873"/>
    <lineage>
        <taxon>Eukaryota</taxon>
        <taxon>Metazoa</taxon>
        <taxon>Ecdysozoa</taxon>
        <taxon>Arthropoda</taxon>
        <taxon>Hexapoda</taxon>
        <taxon>Insecta</taxon>
        <taxon>Pterygota</taxon>
        <taxon>Neoptera</taxon>
        <taxon>Endopterygota</taxon>
        <taxon>Diptera</taxon>
        <taxon>Nematocera</taxon>
        <taxon>Culicoidea</taxon>
        <taxon>Culicidae</taxon>
        <taxon>Anophelinae</taxon>
        <taxon>Anopheles</taxon>
    </lineage>
</organism>
<evidence type="ECO:0000313" key="4">
    <source>
        <dbReference type="Proteomes" id="UP000030765"/>
    </source>
</evidence>
<protein>
    <submittedName>
        <fullName evidence="2 3">Zn-finger domain protein, putative</fullName>
    </submittedName>
</protein>
<evidence type="ECO:0000313" key="2">
    <source>
        <dbReference type="EMBL" id="KFB35916.1"/>
    </source>
</evidence>
<feature type="signal peptide" evidence="1">
    <location>
        <begin position="1"/>
        <end position="29"/>
    </location>
</feature>
<reference evidence="3" key="2">
    <citation type="submission" date="2020-05" db="UniProtKB">
        <authorList>
            <consortium name="EnsemblMetazoa"/>
        </authorList>
    </citation>
    <scope>IDENTIFICATION</scope>
</reference>
<reference evidence="2 4" key="1">
    <citation type="journal article" date="2014" name="BMC Genomics">
        <title>Genome sequence of Anopheles sinensis provides insight into genetics basis of mosquito competence for malaria parasites.</title>
        <authorList>
            <person name="Zhou D."/>
            <person name="Zhang D."/>
            <person name="Ding G."/>
            <person name="Shi L."/>
            <person name="Hou Q."/>
            <person name="Ye Y."/>
            <person name="Xu Y."/>
            <person name="Zhou H."/>
            <person name="Xiong C."/>
            <person name="Li S."/>
            <person name="Yu J."/>
            <person name="Hong S."/>
            <person name="Yu X."/>
            <person name="Zou P."/>
            <person name="Chen C."/>
            <person name="Chang X."/>
            <person name="Wang W."/>
            <person name="Lv Y."/>
            <person name="Sun Y."/>
            <person name="Ma L."/>
            <person name="Shen B."/>
            <person name="Zhu C."/>
        </authorList>
    </citation>
    <scope>NUCLEOTIDE SEQUENCE [LARGE SCALE GENOMIC DNA]</scope>
</reference>
<evidence type="ECO:0000256" key="1">
    <source>
        <dbReference type="SAM" id="SignalP"/>
    </source>
</evidence>
<keyword evidence="4" id="KW-1185">Reference proteome</keyword>
<gene>
    <name evidence="2" type="ORF">ZHAS_00002870</name>
</gene>
<feature type="chain" id="PRO_5010759806" evidence="1">
    <location>
        <begin position="30"/>
        <end position="116"/>
    </location>
</feature>
<accession>A0A084VD72</accession>
<dbReference type="EMBL" id="KE524650">
    <property type="protein sequence ID" value="KFB35916.1"/>
    <property type="molecule type" value="Genomic_DNA"/>
</dbReference>
<proteinExistence type="predicted"/>